<dbReference type="InterPro" id="IPR050049">
    <property type="entry name" value="Dodecin_bact"/>
</dbReference>
<dbReference type="NCBIfam" id="NF043052">
    <property type="entry name" value="DodecBact"/>
    <property type="match status" value="1"/>
</dbReference>
<name>A0A370KUS0_9HYPH</name>
<dbReference type="OrthoDB" id="9805889at2"/>
<dbReference type="EMBL" id="NAAC01000006">
    <property type="protein sequence ID" value="RDJ14356.1"/>
    <property type="molecule type" value="Genomic_DNA"/>
</dbReference>
<organism evidence="1 2">
    <name type="scientific">Rhizobium grahamii</name>
    <dbReference type="NCBI Taxonomy" id="1120045"/>
    <lineage>
        <taxon>Bacteria</taxon>
        <taxon>Pseudomonadati</taxon>
        <taxon>Pseudomonadota</taxon>
        <taxon>Alphaproteobacteria</taxon>
        <taxon>Hyphomicrobiales</taxon>
        <taxon>Rhizobiaceae</taxon>
        <taxon>Rhizobium/Agrobacterium group</taxon>
        <taxon>Rhizobium</taxon>
    </lineage>
</organism>
<dbReference type="InterPro" id="IPR036694">
    <property type="entry name" value="Dodecin-like_sf"/>
</dbReference>
<dbReference type="Proteomes" id="UP000254939">
    <property type="component" value="Unassembled WGS sequence"/>
</dbReference>
<evidence type="ECO:0000313" key="2">
    <source>
        <dbReference type="Proteomes" id="UP000254939"/>
    </source>
</evidence>
<dbReference type="Pfam" id="PF07311">
    <property type="entry name" value="Dodecin"/>
    <property type="match status" value="1"/>
</dbReference>
<comment type="caution">
    <text evidence="1">The sequence shown here is derived from an EMBL/GenBank/DDBJ whole genome shotgun (WGS) entry which is preliminary data.</text>
</comment>
<evidence type="ECO:0000313" key="1">
    <source>
        <dbReference type="EMBL" id="RDJ14356.1"/>
    </source>
</evidence>
<dbReference type="SUPFAM" id="SSF89807">
    <property type="entry name" value="Dodecin-like"/>
    <property type="match status" value="1"/>
</dbReference>
<dbReference type="InterPro" id="IPR025543">
    <property type="entry name" value="Dodecin-like"/>
</dbReference>
<dbReference type="AlphaFoldDB" id="A0A370KUS0"/>
<dbReference type="PANTHER" id="PTHR39324">
    <property type="entry name" value="CALCIUM DODECIN"/>
    <property type="match status" value="1"/>
</dbReference>
<sequence length="71" mass="7972">MSDHVYKKVELIGSSKVSVTEAIETAVARASKTMRNLEWFEVDQIRGHIKDGAVAHYQVVIKVGFRIDDTP</sequence>
<gene>
    <name evidence="1" type="ORF">B5K06_05505</name>
</gene>
<proteinExistence type="predicted"/>
<dbReference type="PANTHER" id="PTHR39324:SF1">
    <property type="entry name" value="CALCIUM DODECIN"/>
    <property type="match status" value="1"/>
</dbReference>
<dbReference type="InterPro" id="IPR009923">
    <property type="entry name" value="Dodecin"/>
</dbReference>
<dbReference type="RefSeq" id="WP_114712019.1">
    <property type="nucleotide sequence ID" value="NZ_KZ857258.1"/>
</dbReference>
<protein>
    <submittedName>
        <fullName evidence="1">Dodecin flavoprotein</fullName>
    </submittedName>
</protein>
<reference evidence="1 2" key="1">
    <citation type="submission" date="2017-03" db="EMBL/GenBank/DDBJ databases">
        <title>Genome analysis of Rhizobial strains effectives or ineffectives for nitrogen fixation isolated from bean seeds.</title>
        <authorList>
            <person name="Peralta H."/>
            <person name="Aguilar-Vera A."/>
            <person name="Mora Y."/>
            <person name="Vargas-Lagunas C."/>
            <person name="Girard L."/>
            <person name="Mora J."/>
        </authorList>
    </citation>
    <scope>NUCLEOTIDE SEQUENCE [LARGE SCALE GENOMIC DNA]</scope>
    <source>
        <strain evidence="1 2">CCGM3</strain>
    </source>
</reference>
<dbReference type="Gene3D" id="3.30.1660.10">
    <property type="entry name" value="Flavin-binding protein dodecin"/>
    <property type="match status" value="1"/>
</dbReference>
<accession>A0A370KUS0</accession>